<evidence type="ECO:0000313" key="3">
    <source>
        <dbReference type="EMBL" id="CAB9524004.1"/>
    </source>
</evidence>
<dbReference type="SUPFAM" id="SSF51197">
    <property type="entry name" value="Clavaminate synthase-like"/>
    <property type="match status" value="1"/>
</dbReference>
<dbReference type="Pfam" id="PF13621">
    <property type="entry name" value="Cupin_8"/>
    <property type="match status" value="1"/>
</dbReference>
<accession>A0A9N8EPZ5</accession>
<protein>
    <recommendedName>
        <fullName evidence="2">JmjC domain-containing protein</fullName>
    </recommendedName>
</protein>
<keyword evidence="4" id="KW-1185">Reference proteome</keyword>
<keyword evidence="1" id="KW-0472">Membrane</keyword>
<dbReference type="EMBL" id="CAICTM010001481">
    <property type="protein sequence ID" value="CAB9524004.1"/>
    <property type="molecule type" value="Genomic_DNA"/>
</dbReference>
<dbReference type="InterPro" id="IPR003347">
    <property type="entry name" value="JmjC_dom"/>
</dbReference>
<comment type="caution">
    <text evidence="3">The sequence shown here is derived from an EMBL/GenBank/DDBJ whole genome shotgun (WGS) entry which is preliminary data.</text>
</comment>
<evidence type="ECO:0000256" key="1">
    <source>
        <dbReference type="SAM" id="Phobius"/>
    </source>
</evidence>
<evidence type="ECO:0000313" key="4">
    <source>
        <dbReference type="Proteomes" id="UP001153069"/>
    </source>
</evidence>
<dbReference type="PROSITE" id="PS51184">
    <property type="entry name" value="JMJC"/>
    <property type="match status" value="1"/>
</dbReference>
<proteinExistence type="predicted"/>
<evidence type="ECO:0000259" key="2">
    <source>
        <dbReference type="PROSITE" id="PS51184"/>
    </source>
</evidence>
<organism evidence="3 4">
    <name type="scientific">Seminavis robusta</name>
    <dbReference type="NCBI Taxonomy" id="568900"/>
    <lineage>
        <taxon>Eukaryota</taxon>
        <taxon>Sar</taxon>
        <taxon>Stramenopiles</taxon>
        <taxon>Ochrophyta</taxon>
        <taxon>Bacillariophyta</taxon>
        <taxon>Bacillariophyceae</taxon>
        <taxon>Bacillariophycidae</taxon>
        <taxon>Naviculales</taxon>
        <taxon>Naviculaceae</taxon>
        <taxon>Seminavis</taxon>
    </lineage>
</organism>
<feature type="domain" description="JmjC" evidence="2">
    <location>
        <begin position="214"/>
        <end position="372"/>
    </location>
</feature>
<dbReference type="OrthoDB" id="39952at2759"/>
<sequence>MYSAGRPQSIGLAPAVLLAVLATVSWNLLVLTTLSPDDVSPLVLAKWATVQWTPSFLNNAFAKQWQQEAWDHWDQVFRAKLKERNLVGKETLLSIPTVNVQDFGGNYSALLQHLESTEGPRWREKPLLLRHLWTEEQLFHDENRRLSQRGLLRENLTIPYFIDSRNDAALAPNGKARIKDIVANISHHGAPHKIGSQLLVAEYPEIIQEVAPTQLVTTLFGDRFQPDHVRQGAFGIPFLPSITTVPIFVAAVNNHKTTKQAFTTLHCEPVGSVAVQLEGAKQWTLVSPEYSFLLHPFIGPDGRSYFVSGYASPQELEHVPRYQVTTYAGDALWVPTWTWHRVDYTSTSSATSESDAGGQQVAIAASLFHLRPPDFVAHNPLFAFLMVPSLIKEILKINSQ</sequence>
<dbReference type="InterPro" id="IPR041667">
    <property type="entry name" value="Cupin_8"/>
</dbReference>
<keyword evidence="1" id="KW-1133">Transmembrane helix</keyword>
<reference evidence="3" key="1">
    <citation type="submission" date="2020-06" db="EMBL/GenBank/DDBJ databases">
        <authorList>
            <consortium name="Plant Systems Biology data submission"/>
        </authorList>
    </citation>
    <scope>NUCLEOTIDE SEQUENCE</scope>
    <source>
        <strain evidence="3">D6</strain>
    </source>
</reference>
<name>A0A9N8EPZ5_9STRA</name>
<gene>
    <name evidence="3" type="ORF">SEMRO_1483_G276390.1</name>
</gene>
<dbReference type="Gene3D" id="2.60.120.650">
    <property type="entry name" value="Cupin"/>
    <property type="match status" value="1"/>
</dbReference>
<feature type="transmembrane region" description="Helical" evidence="1">
    <location>
        <begin position="12"/>
        <end position="34"/>
    </location>
</feature>
<keyword evidence="1" id="KW-0812">Transmembrane</keyword>
<dbReference type="AlphaFoldDB" id="A0A9N8EPZ5"/>
<dbReference type="Proteomes" id="UP001153069">
    <property type="component" value="Unassembled WGS sequence"/>
</dbReference>